<keyword evidence="3" id="KW-1185">Reference proteome</keyword>
<dbReference type="PANTHER" id="PTHR43792:SF1">
    <property type="entry name" value="N-ACETYLTRANSFERASE DOMAIN-CONTAINING PROTEIN"/>
    <property type="match status" value="1"/>
</dbReference>
<comment type="caution">
    <text evidence="2">The sequence shown here is derived from an EMBL/GenBank/DDBJ whole genome shotgun (WGS) entry which is preliminary data.</text>
</comment>
<dbReference type="eggNOG" id="COG1670">
    <property type="taxonomic scope" value="Bacteria"/>
</dbReference>
<dbReference type="PROSITE" id="PS51186">
    <property type="entry name" value="GNAT"/>
    <property type="match status" value="1"/>
</dbReference>
<evidence type="ECO:0000313" key="2">
    <source>
        <dbReference type="EMBL" id="EMS73056.1"/>
    </source>
</evidence>
<dbReference type="Gene3D" id="3.40.630.30">
    <property type="match status" value="1"/>
</dbReference>
<proteinExistence type="predicted"/>
<dbReference type="PANTHER" id="PTHR43792">
    <property type="entry name" value="GNAT FAMILY, PUTATIVE (AFU_ORTHOLOGUE AFUA_3G00765)-RELATED-RELATED"/>
    <property type="match status" value="1"/>
</dbReference>
<dbReference type="RefSeq" id="WP_004624386.1">
    <property type="nucleotide sequence ID" value="NZ_AORV01000022.1"/>
</dbReference>
<accession>S0FRS6</accession>
<protein>
    <submittedName>
        <fullName evidence="2">GCN5-related N-acetyltransferase</fullName>
    </submittedName>
</protein>
<dbReference type="Pfam" id="PF13302">
    <property type="entry name" value="Acetyltransf_3"/>
    <property type="match status" value="1"/>
</dbReference>
<keyword evidence="2" id="KW-0808">Transferase</keyword>
<feature type="domain" description="N-acetyltransferase" evidence="1">
    <location>
        <begin position="9"/>
        <end position="157"/>
    </location>
</feature>
<dbReference type="Proteomes" id="UP000014155">
    <property type="component" value="Unassembled WGS sequence"/>
</dbReference>
<sequence>MVSIQTGRLIIRNFFAEDWKALQDIIVDKEASEFAIYDYQFPTSEQEIQEIIRWFADGSNYLAVYETVNRRIIGFVSLNGTAPGETDMGFCIYSPFQRKGYATEACTAVIGYAFSVLGLERITSGTANKNYPSYNLLNKLGFKKTHEGIASFRKTPDGTPIDFTGSLFLLEKRDWLIKYPSPELFPWQKP</sequence>
<dbReference type="STRING" id="1195236.CTER_0960"/>
<organism evidence="2 3">
    <name type="scientific">Ruminiclostridium cellobioparum subsp. termitidis CT1112</name>
    <dbReference type="NCBI Taxonomy" id="1195236"/>
    <lineage>
        <taxon>Bacteria</taxon>
        <taxon>Bacillati</taxon>
        <taxon>Bacillota</taxon>
        <taxon>Clostridia</taxon>
        <taxon>Eubacteriales</taxon>
        <taxon>Oscillospiraceae</taxon>
        <taxon>Ruminiclostridium</taxon>
    </lineage>
</organism>
<dbReference type="InterPro" id="IPR000182">
    <property type="entry name" value="GNAT_dom"/>
</dbReference>
<name>S0FRS6_RUMCE</name>
<gene>
    <name evidence="2" type="ORF">CTER_0960</name>
</gene>
<dbReference type="InterPro" id="IPR016181">
    <property type="entry name" value="Acyl_CoA_acyltransferase"/>
</dbReference>
<dbReference type="EMBL" id="AORV01000022">
    <property type="protein sequence ID" value="EMS73056.1"/>
    <property type="molecule type" value="Genomic_DNA"/>
</dbReference>
<reference evidence="2 3" key="1">
    <citation type="journal article" date="2013" name="Genome Announc.">
        <title>Draft Genome Sequence of the Cellulolytic, Mesophilic, Anaerobic Bacterium Clostridium termitidis Strain CT1112 (DSM 5398).</title>
        <authorList>
            <person name="Lal S."/>
            <person name="Ramachandran U."/>
            <person name="Zhang X."/>
            <person name="Munir R."/>
            <person name="Sparling R."/>
            <person name="Levin D.B."/>
        </authorList>
    </citation>
    <scope>NUCLEOTIDE SEQUENCE [LARGE SCALE GENOMIC DNA]</scope>
    <source>
        <strain evidence="2 3">CT1112</strain>
    </source>
</reference>
<evidence type="ECO:0000313" key="3">
    <source>
        <dbReference type="Proteomes" id="UP000014155"/>
    </source>
</evidence>
<dbReference type="SUPFAM" id="SSF55729">
    <property type="entry name" value="Acyl-CoA N-acyltransferases (Nat)"/>
    <property type="match status" value="1"/>
</dbReference>
<evidence type="ECO:0000259" key="1">
    <source>
        <dbReference type="PROSITE" id="PS51186"/>
    </source>
</evidence>
<dbReference type="GO" id="GO:0016747">
    <property type="term" value="F:acyltransferase activity, transferring groups other than amino-acyl groups"/>
    <property type="evidence" value="ECO:0007669"/>
    <property type="project" value="InterPro"/>
</dbReference>
<dbReference type="AlphaFoldDB" id="S0FRS6"/>
<dbReference type="InterPro" id="IPR051531">
    <property type="entry name" value="N-acetyltransferase"/>
</dbReference>
<dbReference type="PATRIC" id="fig|1195236.3.peg.1250"/>